<gene>
    <name evidence="2" type="ORF">ACEWY4_027447</name>
</gene>
<dbReference type="PANTHER" id="PTHR36688">
    <property type="entry name" value="ENDO/EXONUCLEASE/PHOSPHATASE DOMAIN-CONTAINING PROTEIN"/>
    <property type="match status" value="1"/>
</dbReference>
<dbReference type="EMBL" id="JBHFQA010000031">
    <property type="protein sequence ID" value="KAL2076962.1"/>
    <property type="molecule type" value="Genomic_DNA"/>
</dbReference>
<protein>
    <recommendedName>
        <fullName evidence="1">Endonuclease/exonuclease/phosphatase domain-containing protein</fullName>
    </recommendedName>
</protein>
<name>A0ABD1IQ60_9TELE</name>
<dbReference type="InterPro" id="IPR036691">
    <property type="entry name" value="Endo/exonu/phosph_ase_sf"/>
</dbReference>
<dbReference type="Gene3D" id="3.60.10.10">
    <property type="entry name" value="Endonuclease/exonuclease/phosphatase"/>
    <property type="match status" value="1"/>
</dbReference>
<dbReference type="SUPFAM" id="SSF56219">
    <property type="entry name" value="DNase I-like"/>
    <property type="match status" value="1"/>
</dbReference>
<evidence type="ECO:0000259" key="1">
    <source>
        <dbReference type="Pfam" id="PF14529"/>
    </source>
</evidence>
<proteinExistence type="predicted"/>
<dbReference type="Proteomes" id="UP001591681">
    <property type="component" value="Unassembled WGS sequence"/>
</dbReference>
<sequence>MSLKNYTLFNVYGPSILRPSGGVAFLIRNDILHSHVVVSSSLQVVAVRLTLHKVLTLCCVYIPPDMTVTLQELDKLAEQLPPPYILLGDFNAYNPIWGGNFSDAKGKALEDFIAKNDLWNDGSPTYLHPGHGTYSAIDLSICDPNLLTDFFWHVNDDLCWSDHFPVIISSAEPDVHLKPPRWQLKKANRTLFYDFCAVKPGQMPQDIVHPVDNFSKILIEIADETIPKTSGKPFRKSNPWFTDDCKNAIAARKKAERLFSKHPTSVNLTALKICRARARRTIKEAKTQSWRKFVANLTSNVSSKKVWSLIKKMKSKGGEAQVQHLKCGDSVFSTKHEIANKLAETKVS</sequence>
<comment type="caution">
    <text evidence="2">The sequence shown here is derived from an EMBL/GenBank/DDBJ whole genome shotgun (WGS) entry which is preliminary data.</text>
</comment>
<dbReference type="Pfam" id="PF14529">
    <property type="entry name" value="Exo_endo_phos_2"/>
    <property type="match status" value="1"/>
</dbReference>
<dbReference type="PANTHER" id="PTHR36688:SF2">
    <property type="entry name" value="ENDONUCLEASE_EXONUCLEASE_PHOSPHATASE DOMAIN-CONTAINING PROTEIN"/>
    <property type="match status" value="1"/>
</dbReference>
<evidence type="ECO:0000313" key="2">
    <source>
        <dbReference type="EMBL" id="KAL2076962.1"/>
    </source>
</evidence>
<reference evidence="2 3" key="1">
    <citation type="submission" date="2024-09" db="EMBL/GenBank/DDBJ databases">
        <title>A chromosome-level genome assembly of Gray's grenadier anchovy, Coilia grayii.</title>
        <authorList>
            <person name="Fu Z."/>
        </authorList>
    </citation>
    <scope>NUCLEOTIDE SEQUENCE [LARGE SCALE GENOMIC DNA]</scope>
    <source>
        <strain evidence="2">G4</strain>
        <tissue evidence="2">Muscle</tissue>
    </source>
</reference>
<dbReference type="AlphaFoldDB" id="A0ABD1IQ60"/>
<dbReference type="InterPro" id="IPR052560">
    <property type="entry name" value="RdDP_mobile_element"/>
</dbReference>
<dbReference type="InterPro" id="IPR005135">
    <property type="entry name" value="Endo/exonuclease/phosphatase"/>
</dbReference>
<evidence type="ECO:0000313" key="3">
    <source>
        <dbReference type="Proteomes" id="UP001591681"/>
    </source>
</evidence>
<feature type="domain" description="Endonuclease/exonuclease/phosphatase" evidence="1">
    <location>
        <begin position="56"/>
        <end position="167"/>
    </location>
</feature>
<organism evidence="2 3">
    <name type="scientific">Coilia grayii</name>
    <name type="common">Gray's grenadier anchovy</name>
    <dbReference type="NCBI Taxonomy" id="363190"/>
    <lineage>
        <taxon>Eukaryota</taxon>
        <taxon>Metazoa</taxon>
        <taxon>Chordata</taxon>
        <taxon>Craniata</taxon>
        <taxon>Vertebrata</taxon>
        <taxon>Euteleostomi</taxon>
        <taxon>Actinopterygii</taxon>
        <taxon>Neopterygii</taxon>
        <taxon>Teleostei</taxon>
        <taxon>Clupei</taxon>
        <taxon>Clupeiformes</taxon>
        <taxon>Clupeoidei</taxon>
        <taxon>Engraulidae</taxon>
        <taxon>Coilinae</taxon>
        <taxon>Coilia</taxon>
    </lineage>
</organism>
<keyword evidence="3" id="KW-1185">Reference proteome</keyword>
<accession>A0ABD1IQ60</accession>